<protein>
    <submittedName>
        <fullName evidence="1">Uncharacterized protein</fullName>
    </submittedName>
</protein>
<gene>
    <name evidence="1" type="ORF">AVEN_170843_1</name>
</gene>
<keyword evidence="2" id="KW-1185">Reference proteome</keyword>
<dbReference type="AlphaFoldDB" id="A0A4Y2HTE9"/>
<evidence type="ECO:0000313" key="2">
    <source>
        <dbReference type="Proteomes" id="UP000499080"/>
    </source>
</evidence>
<dbReference type="Proteomes" id="UP000499080">
    <property type="component" value="Unassembled WGS sequence"/>
</dbReference>
<accession>A0A4Y2HTE9</accession>
<sequence length="100" mass="10621">MLCLDGAPLCLTPFVPIPPPSSSVVTPLSTMPWILPLSLDGACFLVFSGLQGVDISSKQASHSLISTHANGYRCHNVFITQLVHQSETEEMHSSGSEASP</sequence>
<proteinExistence type="predicted"/>
<dbReference type="EMBL" id="BGPR01002158">
    <property type="protein sequence ID" value="GBM68704.1"/>
    <property type="molecule type" value="Genomic_DNA"/>
</dbReference>
<reference evidence="1 2" key="1">
    <citation type="journal article" date="2019" name="Sci. Rep.">
        <title>Orb-weaving spider Araneus ventricosus genome elucidates the spidroin gene catalogue.</title>
        <authorList>
            <person name="Kono N."/>
            <person name="Nakamura H."/>
            <person name="Ohtoshi R."/>
            <person name="Moran D.A.P."/>
            <person name="Shinohara A."/>
            <person name="Yoshida Y."/>
            <person name="Fujiwara M."/>
            <person name="Mori M."/>
            <person name="Tomita M."/>
            <person name="Arakawa K."/>
        </authorList>
    </citation>
    <scope>NUCLEOTIDE SEQUENCE [LARGE SCALE GENOMIC DNA]</scope>
</reference>
<name>A0A4Y2HTE9_ARAVE</name>
<evidence type="ECO:0000313" key="1">
    <source>
        <dbReference type="EMBL" id="GBM68704.1"/>
    </source>
</evidence>
<organism evidence="1 2">
    <name type="scientific">Araneus ventricosus</name>
    <name type="common">Orbweaver spider</name>
    <name type="synonym">Epeira ventricosa</name>
    <dbReference type="NCBI Taxonomy" id="182803"/>
    <lineage>
        <taxon>Eukaryota</taxon>
        <taxon>Metazoa</taxon>
        <taxon>Ecdysozoa</taxon>
        <taxon>Arthropoda</taxon>
        <taxon>Chelicerata</taxon>
        <taxon>Arachnida</taxon>
        <taxon>Araneae</taxon>
        <taxon>Araneomorphae</taxon>
        <taxon>Entelegynae</taxon>
        <taxon>Araneoidea</taxon>
        <taxon>Araneidae</taxon>
        <taxon>Araneus</taxon>
    </lineage>
</organism>
<comment type="caution">
    <text evidence="1">The sequence shown here is derived from an EMBL/GenBank/DDBJ whole genome shotgun (WGS) entry which is preliminary data.</text>
</comment>